<organism evidence="1 2">
    <name type="scientific">Mycena sanguinolenta</name>
    <dbReference type="NCBI Taxonomy" id="230812"/>
    <lineage>
        <taxon>Eukaryota</taxon>
        <taxon>Fungi</taxon>
        <taxon>Dikarya</taxon>
        <taxon>Basidiomycota</taxon>
        <taxon>Agaricomycotina</taxon>
        <taxon>Agaricomycetes</taxon>
        <taxon>Agaricomycetidae</taxon>
        <taxon>Agaricales</taxon>
        <taxon>Marasmiineae</taxon>
        <taxon>Mycenaceae</taxon>
        <taxon>Mycena</taxon>
    </lineage>
</organism>
<reference evidence="1" key="1">
    <citation type="submission" date="2020-05" db="EMBL/GenBank/DDBJ databases">
        <title>Mycena genomes resolve the evolution of fungal bioluminescence.</title>
        <authorList>
            <person name="Tsai I.J."/>
        </authorList>
    </citation>
    <scope>NUCLEOTIDE SEQUENCE</scope>
    <source>
        <strain evidence="1">160909Yilan</strain>
    </source>
</reference>
<comment type="caution">
    <text evidence="1">The sequence shown here is derived from an EMBL/GenBank/DDBJ whole genome shotgun (WGS) entry which is preliminary data.</text>
</comment>
<dbReference type="AlphaFoldDB" id="A0A8H6Z975"/>
<protein>
    <submittedName>
        <fullName evidence="1">Uncharacterized protein</fullName>
    </submittedName>
</protein>
<gene>
    <name evidence="1" type="ORF">MSAN_00371300</name>
</gene>
<keyword evidence="2" id="KW-1185">Reference proteome</keyword>
<dbReference type="OrthoDB" id="3044168at2759"/>
<sequence length="190" mass="20555">MPLVQQKQVPAARSSTIAQTTLSLRPLWQTKADSEILRGTCIHHLFIRKLHGFGGIMLSCMTHGSSASAALSYRKSNPSGDGHGTNIFSIQFKQHYNAITDPDTYAPGSPASKWLWLPWWSTVPILLTADAVYAAWTSAHPAMNLLASPAAPTAKSVSDIPAPRMDNSSSPSIAVAAAQLLDNKPEKEHW</sequence>
<accession>A0A8H6Z975</accession>
<evidence type="ECO:0000313" key="1">
    <source>
        <dbReference type="EMBL" id="KAF7374853.1"/>
    </source>
</evidence>
<evidence type="ECO:0000313" key="2">
    <source>
        <dbReference type="Proteomes" id="UP000623467"/>
    </source>
</evidence>
<name>A0A8H6Z975_9AGAR</name>
<dbReference type="EMBL" id="JACAZH010000002">
    <property type="protein sequence ID" value="KAF7374853.1"/>
    <property type="molecule type" value="Genomic_DNA"/>
</dbReference>
<dbReference type="Proteomes" id="UP000623467">
    <property type="component" value="Unassembled WGS sequence"/>
</dbReference>
<proteinExistence type="predicted"/>